<keyword evidence="3" id="KW-1185">Reference proteome</keyword>
<dbReference type="EMBL" id="CP137642">
    <property type="protein sequence ID" value="WOX57067.1"/>
    <property type="molecule type" value="Genomic_DNA"/>
</dbReference>
<reference evidence="2 3" key="1">
    <citation type="submission" date="2023-10" db="EMBL/GenBank/DDBJ databases">
        <title>The complete genome sequence of Methanoculleus receptaculi DSM 18860.</title>
        <authorList>
            <person name="Lai S.-J."/>
            <person name="You Y.-T."/>
            <person name="Chen S.-C."/>
        </authorList>
    </citation>
    <scope>NUCLEOTIDE SEQUENCE [LARGE SCALE GENOMIC DNA]</scope>
    <source>
        <strain evidence="2 3">DSM 18860</strain>
    </source>
</reference>
<gene>
    <name evidence="2" type="ORF">R6Y96_07070</name>
</gene>
<name>A0AAX4FT32_9EURY</name>
<sequence>MYLKEKTGIDVLHCFTKMSAYDYALIEFGNLLREDLLAWPEEELLSIEPESTIEDVIFRAVSETREDLPKEHDIFILQKAAGEVPGLPTYPLDQIPQRLGIASGSSDIDPQCKKGRKGWVVSFTSEFRKNLSQYNDKKLQGRALEAVAEIIVTPTTKRGNTVKPLTGPLAGQWRYRIGDYRLIYLPDEDAKRVSLIAVRARGNAYDD</sequence>
<dbReference type="Pfam" id="PF05016">
    <property type="entry name" value="ParE_toxin"/>
    <property type="match status" value="1"/>
</dbReference>
<evidence type="ECO:0000256" key="1">
    <source>
        <dbReference type="ARBA" id="ARBA00022649"/>
    </source>
</evidence>
<dbReference type="InterPro" id="IPR035093">
    <property type="entry name" value="RelE/ParE_toxin_dom_sf"/>
</dbReference>
<dbReference type="KEGG" id="mrc:R6Y96_07070"/>
<dbReference type="RefSeq" id="WP_318620552.1">
    <property type="nucleotide sequence ID" value="NZ_CP137642.1"/>
</dbReference>
<dbReference type="Proteomes" id="UP001305652">
    <property type="component" value="Chromosome"/>
</dbReference>
<evidence type="ECO:0000313" key="3">
    <source>
        <dbReference type="Proteomes" id="UP001305652"/>
    </source>
</evidence>
<dbReference type="AlphaFoldDB" id="A0AAX4FT32"/>
<dbReference type="InterPro" id="IPR007712">
    <property type="entry name" value="RelE/ParE_toxin"/>
</dbReference>
<keyword evidence="1" id="KW-1277">Toxin-antitoxin system</keyword>
<dbReference type="GeneID" id="85732905"/>
<dbReference type="SUPFAM" id="SSF143011">
    <property type="entry name" value="RelE-like"/>
    <property type="match status" value="1"/>
</dbReference>
<organism evidence="2 3">
    <name type="scientific">Methanoculleus receptaculi</name>
    <dbReference type="NCBI Taxonomy" id="394967"/>
    <lineage>
        <taxon>Archaea</taxon>
        <taxon>Methanobacteriati</taxon>
        <taxon>Methanobacteriota</taxon>
        <taxon>Stenosarchaea group</taxon>
        <taxon>Methanomicrobia</taxon>
        <taxon>Methanomicrobiales</taxon>
        <taxon>Methanomicrobiaceae</taxon>
        <taxon>Methanoculleus</taxon>
    </lineage>
</organism>
<proteinExistence type="predicted"/>
<protein>
    <submittedName>
        <fullName evidence="2">Type II toxin-antitoxin system RelE/ParE family toxin</fullName>
    </submittedName>
</protein>
<dbReference type="Gene3D" id="3.30.2310.20">
    <property type="entry name" value="RelE-like"/>
    <property type="match status" value="1"/>
</dbReference>
<accession>A0AAX4FT32</accession>
<evidence type="ECO:0000313" key="2">
    <source>
        <dbReference type="EMBL" id="WOX57067.1"/>
    </source>
</evidence>